<dbReference type="RefSeq" id="WP_179834109.1">
    <property type="nucleotide sequence ID" value="NZ_BMRD01000013.1"/>
</dbReference>
<accession>A0A7Y9GAJ7</accession>
<organism evidence="1 2">
    <name type="scientific">Actinomadura citrea</name>
    <dbReference type="NCBI Taxonomy" id="46158"/>
    <lineage>
        <taxon>Bacteria</taxon>
        <taxon>Bacillati</taxon>
        <taxon>Actinomycetota</taxon>
        <taxon>Actinomycetes</taxon>
        <taxon>Streptosporangiales</taxon>
        <taxon>Thermomonosporaceae</taxon>
        <taxon>Actinomadura</taxon>
    </lineage>
</organism>
<keyword evidence="2" id="KW-1185">Reference proteome</keyword>
<protein>
    <submittedName>
        <fullName evidence="1">Nitroimidazol reductase NimA-like FMN-containing flavoprotein (Pyridoxamine 5'-phosphate oxidase superfamily)</fullName>
    </submittedName>
</protein>
<sequence>MRSEGEAADLTRAECLRLMSTATVGRIVFTEQALPAVAPVGFVVDGEDVVISVPRGSRLVTATRGAIVAFQADDLDSTGRTGWSVTVIGRARVARDPGDRAREALRPWKAGTGAEFILVSCRRITGQRVRAVPAGDRETAA</sequence>
<comment type="caution">
    <text evidence="1">The sequence shown here is derived from an EMBL/GenBank/DDBJ whole genome shotgun (WGS) entry which is preliminary data.</text>
</comment>
<gene>
    <name evidence="1" type="ORF">BJ999_003285</name>
</gene>
<reference evidence="1 2" key="1">
    <citation type="submission" date="2020-07" db="EMBL/GenBank/DDBJ databases">
        <title>Sequencing the genomes of 1000 actinobacteria strains.</title>
        <authorList>
            <person name="Klenk H.-P."/>
        </authorList>
    </citation>
    <scope>NUCLEOTIDE SEQUENCE [LARGE SCALE GENOMIC DNA]</scope>
    <source>
        <strain evidence="1 2">DSM 43461</strain>
    </source>
</reference>
<dbReference type="SUPFAM" id="SSF50475">
    <property type="entry name" value="FMN-binding split barrel"/>
    <property type="match status" value="1"/>
</dbReference>
<dbReference type="Proteomes" id="UP000591272">
    <property type="component" value="Unassembled WGS sequence"/>
</dbReference>
<dbReference type="InterPro" id="IPR024747">
    <property type="entry name" value="Pyridox_Oxase-rel"/>
</dbReference>
<evidence type="ECO:0000313" key="2">
    <source>
        <dbReference type="Proteomes" id="UP000591272"/>
    </source>
</evidence>
<dbReference type="Gene3D" id="2.30.110.10">
    <property type="entry name" value="Electron Transport, Fmn-binding Protein, Chain A"/>
    <property type="match status" value="1"/>
</dbReference>
<name>A0A7Y9GAJ7_9ACTN</name>
<dbReference type="InterPro" id="IPR012349">
    <property type="entry name" value="Split_barrel_FMN-bd"/>
</dbReference>
<evidence type="ECO:0000313" key="1">
    <source>
        <dbReference type="EMBL" id="NYE12989.1"/>
    </source>
</evidence>
<dbReference type="EMBL" id="JACCBT010000001">
    <property type="protein sequence ID" value="NYE12989.1"/>
    <property type="molecule type" value="Genomic_DNA"/>
</dbReference>
<dbReference type="AlphaFoldDB" id="A0A7Y9GAJ7"/>
<proteinExistence type="predicted"/>
<dbReference type="Pfam" id="PF12900">
    <property type="entry name" value="Pyridox_ox_2"/>
    <property type="match status" value="1"/>
</dbReference>